<dbReference type="RefSeq" id="WP_344228018.1">
    <property type="nucleotide sequence ID" value="NZ_BAAARI010000011.1"/>
</dbReference>
<dbReference type="Pfam" id="PF09407">
    <property type="entry name" value="AbiEi_1"/>
    <property type="match status" value="1"/>
</dbReference>
<dbReference type="Proteomes" id="UP001500274">
    <property type="component" value="Unassembled WGS sequence"/>
</dbReference>
<dbReference type="EMBL" id="BAAARI010000011">
    <property type="protein sequence ID" value="GAA2575653.1"/>
    <property type="molecule type" value="Genomic_DNA"/>
</dbReference>
<keyword evidence="3" id="KW-1185">Reference proteome</keyword>
<accession>A0ABP6BKP2</accession>
<gene>
    <name evidence="2" type="ORF">GCM10009862_13620</name>
</gene>
<feature type="domain" description="AbiEi antitoxin C-terminal" evidence="1">
    <location>
        <begin position="53"/>
        <end position="131"/>
    </location>
</feature>
<organism evidence="2 3">
    <name type="scientific">Microbacterium binotii</name>
    <dbReference type="NCBI Taxonomy" id="462710"/>
    <lineage>
        <taxon>Bacteria</taxon>
        <taxon>Bacillati</taxon>
        <taxon>Actinomycetota</taxon>
        <taxon>Actinomycetes</taxon>
        <taxon>Micrococcales</taxon>
        <taxon>Microbacteriaceae</taxon>
        <taxon>Microbacterium</taxon>
    </lineage>
</organism>
<evidence type="ECO:0000259" key="1">
    <source>
        <dbReference type="Pfam" id="PF09407"/>
    </source>
</evidence>
<dbReference type="InterPro" id="IPR018547">
    <property type="entry name" value="AbiEi_C"/>
</dbReference>
<evidence type="ECO:0000313" key="2">
    <source>
        <dbReference type="EMBL" id="GAA2575653.1"/>
    </source>
</evidence>
<sequence length="180" mass="19768">MGSRFLYFPSELLSRAELTAACLDGDLVGLGEGFVPADTIETAAMRAASLRPLVGERMAATHRSAAWVHGLIDEVPVRHDLQRISAHRLHEPVDRRFVYRDPRIPDEDLVRLGGVPVTTPARTIADLARGTDETVHALLGQCAERAPHAAHGAIAWLAAKRRVPRRLAALALLEELVRKR</sequence>
<reference evidence="3" key="1">
    <citation type="journal article" date="2019" name="Int. J. Syst. Evol. Microbiol.">
        <title>The Global Catalogue of Microorganisms (GCM) 10K type strain sequencing project: providing services to taxonomists for standard genome sequencing and annotation.</title>
        <authorList>
            <consortium name="The Broad Institute Genomics Platform"/>
            <consortium name="The Broad Institute Genome Sequencing Center for Infectious Disease"/>
            <person name="Wu L."/>
            <person name="Ma J."/>
        </authorList>
    </citation>
    <scope>NUCLEOTIDE SEQUENCE [LARGE SCALE GENOMIC DNA]</scope>
    <source>
        <strain evidence="3">JCM 16365</strain>
    </source>
</reference>
<name>A0ABP6BKP2_9MICO</name>
<comment type="caution">
    <text evidence="2">The sequence shown here is derived from an EMBL/GenBank/DDBJ whole genome shotgun (WGS) entry which is preliminary data.</text>
</comment>
<evidence type="ECO:0000313" key="3">
    <source>
        <dbReference type="Proteomes" id="UP001500274"/>
    </source>
</evidence>
<protein>
    <recommendedName>
        <fullName evidence="1">AbiEi antitoxin C-terminal domain-containing protein</fullName>
    </recommendedName>
</protein>
<proteinExistence type="predicted"/>